<dbReference type="EMBL" id="GBRH01223700">
    <property type="protein sequence ID" value="JAD74195.1"/>
    <property type="molecule type" value="Transcribed_RNA"/>
</dbReference>
<reference evidence="1" key="1">
    <citation type="submission" date="2014-09" db="EMBL/GenBank/DDBJ databases">
        <authorList>
            <person name="Magalhaes I.L.F."/>
            <person name="Oliveira U."/>
            <person name="Santos F.R."/>
            <person name="Vidigal T.H.D.A."/>
            <person name="Brescovit A.D."/>
            <person name="Santos A.J."/>
        </authorList>
    </citation>
    <scope>NUCLEOTIDE SEQUENCE</scope>
    <source>
        <tissue evidence="1">Shoot tissue taken approximately 20 cm above the soil surface</tissue>
    </source>
</reference>
<proteinExistence type="predicted"/>
<protein>
    <submittedName>
        <fullName evidence="1">Uncharacterized protein</fullName>
    </submittedName>
</protein>
<evidence type="ECO:0000313" key="1">
    <source>
        <dbReference type="EMBL" id="JAD74195.1"/>
    </source>
</evidence>
<dbReference type="AlphaFoldDB" id="A0A0A9CLE8"/>
<name>A0A0A9CLE8_ARUDO</name>
<reference evidence="1" key="2">
    <citation type="journal article" date="2015" name="Data Brief">
        <title>Shoot transcriptome of the giant reed, Arundo donax.</title>
        <authorList>
            <person name="Barrero R.A."/>
            <person name="Guerrero F.D."/>
            <person name="Moolhuijzen P."/>
            <person name="Goolsby J.A."/>
            <person name="Tidwell J."/>
            <person name="Bellgard S.E."/>
            <person name="Bellgard M.I."/>
        </authorList>
    </citation>
    <scope>NUCLEOTIDE SEQUENCE</scope>
    <source>
        <tissue evidence="1">Shoot tissue taken approximately 20 cm above the soil surface</tissue>
    </source>
</reference>
<sequence>MSKICAQASVTLWPLHCLLQQEPQHIDQATGPFTKVVDLVRLRKLLISAGMCMVGGRESWD</sequence>
<accession>A0A0A9CLE8</accession>
<organism evidence="1">
    <name type="scientific">Arundo donax</name>
    <name type="common">Giant reed</name>
    <name type="synonym">Donax arundinaceus</name>
    <dbReference type="NCBI Taxonomy" id="35708"/>
    <lineage>
        <taxon>Eukaryota</taxon>
        <taxon>Viridiplantae</taxon>
        <taxon>Streptophyta</taxon>
        <taxon>Embryophyta</taxon>
        <taxon>Tracheophyta</taxon>
        <taxon>Spermatophyta</taxon>
        <taxon>Magnoliopsida</taxon>
        <taxon>Liliopsida</taxon>
        <taxon>Poales</taxon>
        <taxon>Poaceae</taxon>
        <taxon>PACMAD clade</taxon>
        <taxon>Arundinoideae</taxon>
        <taxon>Arundineae</taxon>
        <taxon>Arundo</taxon>
    </lineage>
</organism>